<feature type="transmembrane region" description="Helical" evidence="1">
    <location>
        <begin position="44"/>
        <end position="66"/>
    </location>
</feature>
<keyword evidence="1" id="KW-1133">Transmembrane helix</keyword>
<reference evidence="2 3" key="1">
    <citation type="journal article" date="2018" name="Nat. Ecol. Evol.">
        <title>Shark genomes provide insights into elasmobranch evolution and the origin of vertebrates.</title>
        <authorList>
            <person name="Hara Y"/>
            <person name="Yamaguchi K"/>
            <person name="Onimaru K"/>
            <person name="Kadota M"/>
            <person name="Koyanagi M"/>
            <person name="Keeley SD"/>
            <person name="Tatsumi K"/>
            <person name="Tanaka K"/>
            <person name="Motone F"/>
            <person name="Kageyama Y"/>
            <person name="Nozu R"/>
            <person name="Adachi N"/>
            <person name="Nishimura O"/>
            <person name="Nakagawa R"/>
            <person name="Tanegashima C"/>
            <person name="Kiyatake I"/>
            <person name="Matsumoto R"/>
            <person name="Murakumo K"/>
            <person name="Nishida K"/>
            <person name="Terakita A"/>
            <person name="Kuratani S"/>
            <person name="Sato K"/>
            <person name="Hyodo S Kuraku.S."/>
        </authorList>
    </citation>
    <scope>NUCLEOTIDE SEQUENCE [LARGE SCALE GENOMIC DNA]</scope>
</reference>
<dbReference type="OrthoDB" id="9946257at2759"/>
<evidence type="ECO:0000313" key="3">
    <source>
        <dbReference type="Proteomes" id="UP000288216"/>
    </source>
</evidence>
<keyword evidence="1" id="KW-0812">Transmembrane</keyword>
<dbReference type="Proteomes" id="UP000288216">
    <property type="component" value="Unassembled WGS sequence"/>
</dbReference>
<keyword evidence="3" id="KW-1185">Reference proteome</keyword>
<dbReference type="OMA" id="MIFLVHY"/>
<proteinExistence type="predicted"/>
<accession>A0A401NZT5</accession>
<organism evidence="2 3">
    <name type="scientific">Scyliorhinus torazame</name>
    <name type="common">Cloudy catshark</name>
    <name type="synonym">Catulus torazame</name>
    <dbReference type="NCBI Taxonomy" id="75743"/>
    <lineage>
        <taxon>Eukaryota</taxon>
        <taxon>Metazoa</taxon>
        <taxon>Chordata</taxon>
        <taxon>Craniata</taxon>
        <taxon>Vertebrata</taxon>
        <taxon>Chondrichthyes</taxon>
        <taxon>Elasmobranchii</taxon>
        <taxon>Galeomorphii</taxon>
        <taxon>Galeoidea</taxon>
        <taxon>Carcharhiniformes</taxon>
        <taxon>Scyliorhinidae</taxon>
        <taxon>Scyliorhinus</taxon>
    </lineage>
</organism>
<gene>
    <name evidence="2" type="ORF">scyTo_0004956</name>
</gene>
<dbReference type="EMBL" id="BFAA01001499">
    <property type="protein sequence ID" value="GCB66381.1"/>
    <property type="molecule type" value="Genomic_DNA"/>
</dbReference>
<dbReference type="AlphaFoldDB" id="A0A401NZT5"/>
<evidence type="ECO:0000313" key="2">
    <source>
        <dbReference type="EMBL" id="GCB66381.1"/>
    </source>
</evidence>
<protein>
    <submittedName>
        <fullName evidence="2">Uncharacterized protein</fullName>
    </submittedName>
</protein>
<keyword evidence="1" id="KW-0472">Membrane</keyword>
<sequence>MDSPWEDRATGTAPSEILFYIQRQNAQVNNTELGNTNGVNTRGIIIAVCLLILAGVALMIFLVHYYRHGCCFQSPKMTFSQNALRNLKSIQLEFDPPFTISGVMNTLGNPSSDHQFHYRNMQTRDEDLYPANEEHL</sequence>
<evidence type="ECO:0000256" key="1">
    <source>
        <dbReference type="SAM" id="Phobius"/>
    </source>
</evidence>
<comment type="caution">
    <text evidence="2">The sequence shown here is derived from an EMBL/GenBank/DDBJ whole genome shotgun (WGS) entry which is preliminary data.</text>
</comment>
<name>A0A401NZT5_SCYTO</name>